<sequence>MNKNELLNAIDRANDLGSNIRLTINRGEIISTITMEHEKLWMLRVCVKNKLTENLENKKIGYKVCNYEYVK</sequence>
<protein>
    <submittedName>
        <fullName evidence="1">Uncharacterized protein</fullName>
    </submittedName>
</protein>
<reference evidence="1 2" key="1">
    <citation type="submission" date="2016-10" db="EMBL/GenBank/DDBJ databases">
        <authorList>
            <person name="de Groot N.N."/>
        </authorList>
    </citation>
    <scope>NUCLEOTIDE SEQUENCE [LARGE SCALE GENOMIC DNA]</scope>
    <source>
        <strain evidence="1 2">Calf135</strain>
    </source>
</reference>
<dbReference type="AlphaFoldDB" id="A0A1H8KRI7"/>
<evidence type="ECO:0000313" key="1">
    <source>
        <dbReference type="EMBL" id="SEN95519.1"/>
    </source>
</evidence>
<dbReference type="EMBL" id="FODF01000041">
    <property type="protein sequence ID" value="SEN95519.1"/>
    <property type="molecule type" value="Genomic_DNA"/>
</dbReference>
<dbReference type="RefSeq" id="WP_091976225.1">
    <property type="nucleotide sequence ID" value="NZ_FODF01000041.1"/>
</dbReference>
<gene>
    <name evidence="1" type="ORF">SAMN05216454_1416</name>
</gene>
<keyword evidence="2" id="KW-1185">Reference proteome</keyword>
<name>A0A1H8KRI7_9FIRM</name>
<evidence type="ECO:0000313" key="2">
    <source>
        <dbReference type="Proteomes" id="UP000199512"/>
    </source>
</evidence>
<accession>A0A1H8KRI7</accession>
<dbReference type="Proteomes" id="UP000199512">
    <property type="component" value="Unassembled WGS sequence"/>
</dbReference>
<dbReference type="STRING" id="215200.SAMN05216454_1416"/>
<proteinExistence type="predicted"/>
<organism evidence="1 2">
    <name type="scientific">Peptostreptococcus russellii</name>
    <dbReference type="NCBI Taxonomy" id="215200"/>
    <lineage>
        <taxon>Bacteria</taxon>
        <taxon>Bacillati</taxon>
        <taxon>Bacillota</taxon>
        <taxon>Clostridia</taxon>
        <taxon>Peptostreptococcales</taxon>
        <taxon>Peptostreptococcaceae</taxon>
        <taxon>Peptostreptococcus</taxon>
    </lineage>
</organism>